<dbReference type="RefSeq" id="WP_153802501.1">
    <property type="nucleotide sequence ID" value="NZ_BDCR01000003.1"/>
</dbReference>
<protein>
    <recommendedName>
        <fullName evidence="3">N-acetyltransferase domain-containing protein</fullName>
    </recommendedName>
</protein>
<dbReference type="Proteomes" id="UP000076586">
    <property type="component" value="Unassembled WGS sequence"/>
</dbReference>
<dbReference type="InterPro" id="IPR039968">
    <property type="entry name" value="BcerS-like"/>
</dbReference>
<dbReference type="InterPro" id="IPR016181">
    <property type="entry name" value="Acyl_CoA_acyltransferase"/>
</dbReference>
<dbReference type="AlphaFoldDB" id="A0A170ZIR1"/>
<accession>A0A170ZIR1</accession>
<proteinExistence type="predicted"/>
<dbReference type="CDD" id="cd04301">
    <property type="entry name" value="NAT_SF"/>
    <property type="match status" value="1"/>
</dbReference>
<dbReference type="OrthoDB" id="9806005at2"/>
<organism evidence="1 2">
    <name type="scientific">Paludibacter jiangxiensis</name>
    <dbReference type="NCBI Taxonomy" id="681398"/>
    <lineage>
        <taxon>Bacteria</taxon>
        <taxon>Pseudomonadati</taxon>
        <taxon>Bacteroidota</taxon>
        <taxon>Bacteroidia</taxon>
        <taxon>Bacteroidales</taxon>
        <taxon>Paludibacteraceae</taxon>
        <taxon>Paludibacter</taxon>
    </lineage>
</organism>
<evidence type="ECO:0008006" key="3">
    <source>
        <dbReference type="Google" id="ProtNLM"/>
    </source>
</evidence>
<evidence type="ECO:0000313" key="1">
    <source>
        <dbReference type="EMBL" id="GAT62706.1"/>
    </source>
</evidence>
<reference evidence="2" key="1">
    <citation type="submission" date="2016-04" db="EMBL/GenBank/DDBJ databases">
        <title>Draft genome sequence of Paludibacter jiangxiensis strain NM7.</title>
        <authorList>
            <person name="Qiu Y."/>
            <person name="Matsuura N."/>
            <person name="Ohashi A."/>
            <person name="Tourlousse M.D."/>
            <person name="Sekiguchi Y."/>
        </authorList>
    </citation>
    <scope>NUCLEOTIDE SEQUENCE [LARGE SCALE GENOMIC DNA]</scope>
    <source>
        <strain evidence="2">NM7</strain>
    </source>
</reference>
<dbReference type="EMBL" id="BDCR01000003">
    <property type="protein sequence ID" value="GAT62706.1"/>
    <property type="molecule type" value="Genomic_DNA"/>
</dbReference>
<dbReference type="PANTHER" id="PTHR41368">
    <property type="entry name" value="PROTEIN YGHO"/>
    <property type="match status" value="1"/>
</dbReference>
<dbReference type="SUPFAM" id="SSF55729">
    <property type="entry name" value="Acyl-CoA N-acyltransferases (Nat)"/>
    <property type="match status" value="1"/>
</dbReference>
<sequence>MITIKEVSTRKELKQFIMFPFELYKNNKNWVPPLIMDEWKMLDSTKNPAFDHCEASYFLAYKDNKIVGRIAAIINHKANVRWDEKRTRFGWIAFIDDPEVSKALLDAAEAWGAAKGMKGIHGPLGFSDLDPEGMLVEGFEHEPSITTAYNFSYFSKHLEHLGFRKSVDWVQYKFNAAQEIPDKVKRINELIMQKYKVEVVIPKNKKEIMRYAPQFFETLNAAFKDLYGFAELTDRQIEFYIKAYLGFARPELLCFLLDESSNVVGFGISFPSLSKAFQKAKGRIFPFGFLHILKALRKYDTVDLYFNGVHPDWQKKGIHSLYYVAMNEQYRKHNVKYAISTGQLETNINAVGIWDNYEKEPYFRTRCFIKD</sequence>
<evidence type="ECO:0000313" key="2">
    <source>
        <dbReference type="Proteomes" id="UP000076586"/>
    </source>
</evidence>
<gene>
    <name evidence="1" type="ORF">PJIAN_39</name>
</gene>
<name>A0A170ZIR1_9BACT</name>
<reference evidence="2" key="2">
    <citation type="journal article" date="2017" name="Genome Announc.">
        <title>Draft genome sequence of Paludibacter jiangxiensis NM7(T), a propionate-producing fermentative bacterium.</title>
        <authorList>
            <person name="Qiu Y.-L."/>
            <person name="Tourlousse D.M."/>
            <person name="Matsuura N."/>
            <person name="Ohashi A."/>
            <person name="Sekiguchi Y."/>
        </authorList>
    </citation>
    <scope>NUCLEOTIDE SEQUENCE [LARGE SCALE GENOMIC DNA]</scope>
    <source>
        <strain evidence="2">NM7</strain>
    </source>
</reference>
<dbReference type="PANTHER" id="PTHR41368:SF1">
    <property type="entry name" value="PROTEIN YGHO"/>
    <property type="match status" value="1"/>
</dbReference>
<comment type="caution">
    <text evidence="1">The sequence shown here is derived from an EMBL/GenBank/DDBJ whole genome shotgun (WGS) entry which is preliminary data.</text>
</comment>
<dbReference type="STRING" id="681398.PJIAN_39"/>
<keyword evidence="2" id="KW-1185">Reference proteome</keyword>
<dbReference type="Gene3D" id="3.40.630.30">
    <property type="match status" value="1"/>
</dbReference>